<evidence type="ECO:0000313" key="4">
    <source>
        <dbReference type="EMBL" id="MDN5213041.1"/>
    </source>
</evidence>
<dbReference type="GO" id="GO:0016301">
    <property type="term" value="F:kinase activity"/>
    <property type="evidence" value="ECO:0007669"/>
    <property type="project" value="UniProtKB-KW"/>
</dbReference>
<evidence type="ECO:0000259" key="3">
    <source>
        <dbReference type="Pfam" id="PF06580"/>
    </source>
</evidence>
<keyword evidence="4" id="KW-0808">Transferase</keyword>
<feature type="transmembrane region" description="Helical" evidence="2">
    <location>
        <begin position="110"/>
        <end position="130"/>
    </location>
</feature>
<reference evidence="4" key="1">
    <citation type="submission" date="2023-06" db="EMBL/GenBank/DDBJ databases">
        <title>Genomic of Agaribacillus aureum.</title>
        <authorList>
            <person name="Wang G."/>
        </authorList>
    </citation>
    <scope>NUCLEOTIDE SEQUENCE</scope>
    <source>
        <strain evidence="4">BMA12</strain>
    </source>
</reference>
<name>A0ABT8L7L4_9BACT</name>
<dbReference type="Gene3D" id="3.30.565.10">
    <property type="entry name" value="Histidine kinase-like ATPase, C-terminal domain"/>
    <property type="match status" value="1"/>
</dbReference>
<gene>
    <name evidence="4" type="ORF">QQ020_13325</name>
</gene>
<proteinExistence type="predicted"/>
<keyword evidence="2" id="KW-0812">Transmembrane</keyword>
<keyword evidence="1" id="KW-0175">Coiled coil</keyword>
<evidence type="ECO:0000256" key="1">
    <source>
        <dbReference type="SAM" id="Coils"/>
    </source>
</evidence>
<keyword evidence="4" id="KW-0418">Kinase</keyword>
<feature type="coiled-coil region" evidence="1">
    <location>
        <begin position="131"/>
        <end position="158"/>
    </location>
</feature>
<dbReference type="PANTHER" id="PTHR34220:SF7">
    <property type="entry name" value="SENSOR HISTIDINE KINASE YPDA"/>
    <property type="match status" value="1"/>
</dbReference>
<dbReference type="PANTHER" id="PTHR34220">
    <property type="entry name" value="SENSOR HISTIDINE KINASE YPDA"/>
    <property type="match status" value="1"/>
</dbReference>
<sequence length="340" mass="39145">MRKIGGHIVFWLLYISFTVAIYYVKEPSFLLHLTYELASLPAKLFIVYFTLYFILPKYLLNKKYGLATMLFLVVLVMAVLLLQLSVSVIVYPIYYSEVAITFVPNNLEKLVSPLLDLIIVSSLAVVIKLLRDRELQERSRLQLEKMNVQNKLQLLKSQLHPHFLFNTLNGLYACTLENPLEASKIVIRLSDLLRFIIYEGDQPLVPLKDELDALENYVELEKIRYGEKMQAKWTVTGEAGNKKIVPLLMLPFVENAFKHGPAKISSNSWVSCDIGIEDRYLVMKLGNSKTGDELPKIRHGIGLNNVQQRLKHNYEGKYELTIDDQPKQFLVFLKIPLKVL</sequence>
<keyword evidence="5" id="KW-1185">Reference proteome</keyword>
<feature type="transmembrane region" description="Helical" evidence="2">
    <location>
        <begin position="37"/>
        <end position="55"/>
    </location>
</feature>
<dbReference type="InterPro" id="IPR036890">
    <property type="entry name" value="HATPase_C_sf"/>
</dbReference>
<feature type="transmembrane region" description="Helical" evidence="2">
    <location>
        <begin position="67"/>
        <end position="90"/>
    </location>
</feature>
<evidence type="ECO:0000256" key="2">
    <source>
        <dbReference type="SAM" id="Phobius"/>
    </source>
</evidence>
<dbReference type="InterPro" id="IPR050640">
    <property type="entry name" value="Bact_2-comp_sensor_kinase"/>
</dbReference>
<comment type="caution">
    <text evidence="4">The sequence shown here is derived from an EMBL/GenBank/DDBJ whole genome shotgun (WGS) entry which is preliminary data.</text>
</comment>
<feature type="domain" description="Signal transduction histidine kinase internal region" evidence="3">
    <location>
        <begin position="151"/>
        <end position="228"/>
    </location>
</feature>
<dbReference type="Pfam" id="PF06580">
    <property type="entry name" value="His_kinase"/>
    <property type="match status" value="1"/>
</dbReference>
<feature type="transmembrane region" description="Helical" evidence="2">
    <location>
        <begin position="7"/>
        <end position="25"/>
    </location>
</feature>
<protein>
    <submittedName>
        <fullName evidence="4">Histidine kinase</fullName>
    </submittedName>
</protein>
<accession>A0ABT8L7L4</accession>
<organism evidence="4 5">
    <name type="scientific">Agaribacillus aureus</name>
    <dbReference type="NCBI Taxonomy" id="3051825"/>
    <lineage>
        <taxon>Bacteria</taxon>
        <taxon>Pseudomonadati</taxon>
        <taxon>Bacteroidota</taxon>
        <taxon>Cytophagia</taxon>
        <taxon>Cytophagales</taxon>
        <taxon>Splendidivirgaceae</taxon>
        <taxon>Agaribacillus</taxon>
    </lineage>
</organism>
<dbReference type="EMBL" id="JAUJEB010000001">
    <property type="protein sequence ID" value="MDN5213041.1"/>
    <property type="molecule type" value="Genomic_DNA"/>
</dbReference>
<dbReference type="InterPro" id="IPR010559">
    <property type="entry name" value="Sig_transdc_His_kin_internal"/>
</dbReference>
<keyword evidence="2" id="KW-1133">Transmembrane helix</keyword>
<evidence type="ECO:0000313" key="5">
    <source>
        <dbReference type="Proteomes" id="UP001172083"/>
    </source>
</evidence>
<dbReference type="Proteomes" id="UP001172083">
    <property type="component" value="Unassembled WGS sequence"/>
</dbReference>
<keyword evidence="2" id="KW-0472">Membrane</keyword>